<dbReference type="Pfam" id="PF14312">
    <property type="entry name" value="FG-GAP_2"/>
    <property type="match status" value="1"/>
</dbReference>
<keyword evidence="3" id="KW-1185">Reference proteome</keyword>
<dbReference type="EMBL" id="JAPDFW010000061">
    <property type="protein sequence ID" value="KAJ5076424.1"/>
    <property type="molecule type" value="Genomic_DNA"/>
</dbReference>
<evidence type="ECO:0000313" key="3">
    <source>
        <dbReference type="Proteomes" id="UP001149090"/>
    </source>
</evidence>
<dbReference type="Proteomes" id="UP001149090">
    <property type="component" value="Unassembled WGS sequence"/>
</dbReference>
<reference evidence="2" key="1">
    <citation type="submission" date="2022-10" db="EMBL/GenBank/DDBJ databases">
        <title>Novel sulphate-reducing endosymbionts in the free-living metamonad Anaeramoeba.</title>
        <authorList>
            <person name="Jerlstrom-Hultqvist J."/>
            <person name="Cepicka I."/>
            <person name="Gallot-Lavallee L."/>
            <person name="Salas-Leiva D."/>
            <person name="Curtis B.A."/>
            <person name="Zahonova K."/>
            <person name="Pipaliya S."/>
            <person name="Dacks J."/>
            <person name="Roger A.J."/>
        </authorList>
    </citation>
    <scope>NUCLEOTIDE SEQUENCE</scope>
    <source>
        <strain evidence="2">BMAN</strain>
    </source>
</reference>
<dbReference type="OrthoDB" id="5317514at2759"/>
<dbReference type="InterPro" id="IPR013517">
    <property type="entry name" value="FG-GAP"/>
</dbReference>
<proteinExistence type="predicted"/>
<evidence type="ECO:0000256" key="1">
    <source>
        <dbReference type="ARBA" id="ARBA00022729"/>
    </source>
</evidence>
<evidence type="ECO:0000313" key="2">
    <source>
        <dbReference type="EMBL" id="KAJ5076424.1"/>
    </source>
</evidence>
<dbReference type="PANTHER" id="PTHR36220:SF1">
    <property type="entry name" value="GAMMA TUBULIN COMPLEX COMPONENT C-TERMINAL DOMAIN-CONTAINING PROTEIN"/>
    <property type="match status" value="1"/>
</dbReference>
<dbReference type="Gene3D" id="2.130.10.130">
    <property type="entry name" value="Integrin alpha, N-terminal"/>
    <property type="match status" value="1"/>
</dbReference>
<sequence>MMEKKMINLEQVFQFQMMGIFVSISNDGNIILIGAPYATVGNNESQGKAYIFQKNGTIWNQSQILIANDGEISNDGNILLIGAPHATVENNSQQGKAYIYQKNGNEWNQSQILIANDGEENDDFGYSVSLSGNYAIIGAPGIIFLHLFKF</sequence>
<dbReference type="SUPFAM" id="SSF69318">
    <property type="entry name" value="Integrin alpha N-terminal domain"/>
    <property type="match status" value="1"/>
</dbReference>
<protein>
    <submittedName>
        <fullName evidence="2">Uncharacterized protein</fullName>
    </submittedName>
</protein>
<dbReference type="PANTHER" id="PTHR36220">
    <property type="entry name" value="UNNAMED PRODUCT"/>
    <property type="match status" value="1"/>
</dbReference>
<dbReference type="AlphaFoldDB" id="A0A9Q0RF61"/>
<gene>
    <name evidence="2" type="ORF">M0811_06424</name>
</gene>
<comment type="caution">
    <text evidence="2">The sequence shown here is derived from an EMBL/GenBank/DDBJ whole genome shotgun (WGS) entry which is preliminary data.</text>
</comment>
<dbReference type="InterPro" id="IPR028994">
    <property type="entry name" value="Integrin_alpha_N"/>
</dbReference>
<organism evidence="2 3">
    <name type="scientific">Anaeramoeba ignava</name>
    <name type="common">Anaerobic marine amoeba</name>
    <dbReference type="NCBI Taxonomy" id="1746090"/>
    <lineage>
        <taxon>Eukaryota</taxon>
        <taxon>Metamonada</taxon>
        <taxon>Anaeramoebidae</taxon>
        <taxon>Anaeramoeba</taxon>
    </lineage>
</organism>
<name>A0A9Q0RF61_ANAIG</name>
<keyword evidence="1" id="KW-0732">Signal</keyword>
<accession>A0A9Q0RF61</accession>